<dbReference type="GO" id="GO:0005739">
    <property type="term" value="C:mitochondrion"/>
    <property type="evidence" value="ECO:0007669"/>
    <property type="project" value="TreeGrafter"/>
</dbReference>
<keyword evidence="2" id="KW-0645">Protease</keyword>
<sequence>MLVHHAKADKSAASLDVAVGHLYDPDDMPGLAHFCEHLLFMGTEQYPKENEYSEYLSKNSGSSNAYTGTSNTNYYFNVSPAALPGALSRFSGFFHSPLFSPSCTVRELNAVDSEHKKNHQSDVWRIFQVNKHLSKDNHPWRKFGSGNKDSLSKVGKDLKAKGLLNSDGVMKSADGSLAATPAESRAPSPAPSVSSATSDSEGDGGVVGRETRRRLVEWWSKEYCAGRMRLCVIGKESLDELSEMVTSLFSPIPNRGQEPLHLIPDHPFGPNEMGTLVSVQTVMSFHALEVSFPMPHLPFYWKYKPAGFLAHFLGHEGPGSLHSYLKQKGWITGLSAGPQNLARGFGMFKVTLYMTPQGFENYETLVQSIFKYIALLKASDFPAWQQHERNLISATRFRFAEKRRPDDYAVWVSEHMAWPVPRELVLSAPQLVEEWDLNDHQNGGEKEMREILDSLTIEGSRTVLMAKAEEHERVRGKDLVWEKEPWYGTPYRVERFSVDFVKGANEPNDIKELYLPGPNEFIPTNLDVEKRDVEKPSKRPILIRETPLTSLWHKKDDQFWVPKAQVVMDLRSPVACASARAAVMTRLFSDLVTDSLTEFAYDADLAGLTYNLSGQSLGLYVTLNGYNDKLHVLAKDVLERARNLKVQPDRLAVMKDQAKREYENSLLGSPYRLSNYYTRYLLSEGEWTPDELLAEVVSITPEELQGHITSLLAKLHIRMAVCGNMYKDEACRLAEMAEAIFKSVPLPADELCDLSLVLPQGSNYTWSAPVPNKNEANNALTYYLSIAKAGDRRRQVQTALVSHILSEPAFAILRTREQLGYIVSASQWHLTGGGQTGLGIIVQSERDPKFLEQRVESFLREMHEKIVAMGDEEFAEHKTALQKQWREAPKNLSEEMNRYWAQIEWGYLDFHRRELDSELIEGVTKDEVLALFRSAIDPSSSERAKISVHLKSQKPRPAKISVAAMEAFAQKVAEKGYSVDEKGWRDTLAADGDAALDKFGNYWRNVLLAQAASVPPTVAQSLTAEVPGLLTQFPSADGGKEDVAIDERAVFIQDPKAFRASLVVSERPRPLVEWGDLPTSKY</sequence>
<feature type="domain" description="Peptidase M16 C-terminal" evidence="10">
    <location>
        <begin position="211"/>
        <end position="384"/>
    </location>
</feature>
<dbReference type="PANTHER" id="PTHR43690:SF18">
    <property type="entry name" value="INSULIN-DEGRADING ENZYME-RELATED"/>
    <property type="match status" value="1"/>
</dbReference>
<keyword evidence="6" id="KW-0482">Metalloprotease</keyword>
<accession>A0A2G8RRX2</accession>
<organism evidence="13 14">
    <name type="scientific">Ganoderma sinense ZZ0214-1</name>
    <dbReference type="NCBI Taxonomy" id="1077348"/>
    <lineage>
        <taxon>Eukaryota</taxon>
        <taxon>Fungi</taxon>
        <taxon>Dikarya</taxon>
        <taxon>Basidiomycota</taxon>
        <taxon>Agaricomycotina</taxon>
        <taxon>Agaricomycetes</taxon>
        <taxon>Polyporales</taxon>
        <taxon>Polyporaceae</taxon>
        <taxon>Ganoderma</taxon>
    </lineage>
</organism>
<dbReference type="EMBL" id="AYKW01000067">
    <property type="protein sequence ID" value="PIL24264.1"/>
    <property type="molecule type" value="Genomic_DNA"/>
</dbReference>
<dbReference type="InterPro" id="IPR054734">
    <property type="entry name" value="PqqF-like_C_4"/>
</dbReference>
<evidence type="ECO:0000256" key="1">
    <source>
        <dbReference type="ARBA" id="ARBA00007261"/>
    </source>
</evidence>
<comment type="similarity">
    <text evidence="1 7">Belongs to the peptidase M16 family.</text>
</comment>
<dbReference type="FunFam" id="3.30.830.10:FF:000005">
    <property type="entry name" value="nardilysin isoform X1"/>
    <property type="match status" value="1"/>
</dbReference>
<gene>
    <name evidence="13" type="ORF">GSI_14017</name>
</gene>
<dbReference type="Pfam" id="PF22456">
    <property type="entry name" value="PqqF-like_C_4"/>
    <property type="match status" value="1"/>
</dbReference>
<dbReference type="InterPro" id="IPR050626">
    <property type="entry name" value="Peptidase_M16"/>
</dbReference>
<evidence type="ECO:0000256" key="5">
    <source>
        <dbReference type="ARBA" id="ARBA00022833"/>
    </source>
</evidence>
<evidence type="ECO:0000256" key="8">
    <source>
        <dbReference type="SAM" id="MobiDB-lite"/>
    </source>
</evidence>
<dbReference type="Pfam" id="PF05193">
    <property type="entry name" value="Peptidase_M16_C"/>
    <property type="match status" value="1"/>
</dbReference>
<keyword evidence="14" id="KW-1185">Reference proteome</keyword>
<evidence type="ECO:0000256" key="7">
    <source>
        <dbReference type="RuleBase" id="RU004447"/>
    </source>
</evidence>
<dbReference type="GO" id="GO:0043171">
    <property type="term" value="P:peptide catabolic process"/>
    <property type="evidence" value="ECO:0007669"/>
    <property type="project" value="TreeGrafter"/>
</dbReference>
<dbReference type="OrthoDB" id="952271at2759"/>
<dbReference type="GO" id="GO:0004222">
    <property type="term" value="F:metalloendopeptidase activity"/>
    <property type="evidence" value="ECO:0007669"/>
    <property type="project" value="InterPro"/>
</dbReference>
<evidence type="ECO:0000313" key="13">
    <source>
        <dbReference type="EMBL" id="PIL24264.1"/>
    </source>
</evidence>
<dbReference type="GO" id="GO:0005829">
    <property type="term" value="C:cytosol"/>
    <property type="evidence" value="ECO:0007669"/>
    <property type="project" value="TreeGrafter"/>
</dbReference>
<evidence type="ECO:0000256" key="3">
    <source>
        <dbReference type="ARBA" id="ARBA00022723"/>
    </source>
</evidence>
<evidence type="ECO:0000259" key="10">
    <source>
        <dbReference type="Pfam" id="PF05193"/>
    </source>
</evidence>
<dbReference type="AlphaFoldDB" id="A0A2G8RRX2"/>
<dbReference type="Pfam" id="PF16187">
    <property type="entry name" value="Peptidase_M16_M"/>
    <property type="match status" value="1"/>
</dbReference>
<evidence type="ECO:0000256" key="2">
    <source>
        <dbReference type="ARBA" id="ARBA00022670"/>
    </source>
</evidence>
<dbReference type="PROSITE" id="PS00143">
    <property type="entry name" value="INSULINASE"/>
    <property type="match status" value="1"/>
</dbReference>
<feature type="domain" description="Peptidase M16 middle/third" evidence="11">
    <location>
        <begin position="397"/>
        <end position="695"/>
    </location>
</feature>
<reference evidence="13 14" key="1">
    <citation type="journal article" date="2015" name="Sci. Rep.">
        <title>Chromosome-level genome map provides insights into diverse defense mechanisms in the medicinal fungus Ganoderma sinense.</title>
        <authorList>
            <person name="Zhu Y."/>
            <person name="Xu J."/>
            <person name="Sun C."/>
            <person name="Zhou S."/>
            <person name="Xu H."/>
            <person name="Nelson D.R."/>
            <person name="Qian J."/>
            <person name="Song J."/>
            <person name="Luo H."/>
            <person name="Xiang L."/>
            <person name="Li Y."/>
            <person name="Xu Z."/>
            <person name="Ji A."/>
            <person name="Wang L."/>
            <person name="Lu S."/>
            <person name="Hayward A."/>
            <person name="Sun W."/>
            <person name="Li X."/>
            <person name="Schwartz D.C."/>
            <person name="Wang Y."/>
            <person name="Chen S."/>
        </authorList>
    </citation>
    <scope>NUCLEOTIDE SEQUENCE [LARGE SCALE GENOMIC DNA]</scope>
    <source>
        <strain evidence="13 14">ZZ0214-1</strain>
    </source>
</reference>
<dbReference type="Proteomes" id="UP000230002">
    <property type="component" value="Unassembled WGS sequence"/>
</dbReference>
<dbReference type="InterPro" id="IPR032632">
    <property type="entry name" value="Peptidase_M16_M"/>
</dbReference>
<dbReference type="PANTHER" id="PTHR43690">
    <property type="entry name" value="NARDILYSIN"/>
    <property type="match status" value="1"/>
</dbReference>
<dbReference type="SUPFAM" id="SSF63411">
    <property type="entry name" value="LuxS/MPP-like metallohydrolase"/>
    <property type="match status" value="5"/>
</dbReference>
<protein>
    <recommendedName>
        <fullName evidence="15">Insulin-degrading enzyme</fullName>
    </recommendedName>
</protein>
<dbReference type="FunFam" id="3.30.830.10:FF:000003">
    <property type="entry name" value="Insulin-degrading enzyme"/>
    <property type="match status" value="1"/>
</dbReference>
<dbReference type="Gene3D" id="3.30.830.10">
    <property type="entry name" value="Metalloenzyme, LuxS/M16 peptidase-like"/>
    <property type="match status" value="4"/>
</dbReference>
<keyword evidence="3" id="KW-0479">Metal-binding</keyword>
<dbReference type="InterPro" id="IPR011249">
    <property type="entry name" value="Metalloenz_LuxS/M16"/>
</dbReference>
<comment type="caution">
    <text evidence="13">The sequence shown here is derived from an EMBL/GenBank/DDBJ whole genome shotgun (WGS) entry which is preliminary data.</text>
</comment>
<evidence type="ECO:0000256" key="6">
    <source>
        <dbReference type="ARBA" id="ARBA00023049"/>
    </source>
</evidence>
<evidence type="ECO:0008006" key="15">
    <source>
        <dbReference type="Google" id="ProtNLM"/>
    </source>
</evidence>
<evidence type="ECO:0000259" key="11">
    <source>
        <dbReference type="Pfam" id="PF16187"/>
    </source>
</evidence>
<feature type="region of interest" description="Disordered" evidence="8">
    <location>
        <begin position="174"/>
        <end position="207"/>
    </location>
</feature>
<keyword evidence="4" id="KW-0378">Hydrolase</keyword>
<proteinExistence type="inferred from homology"/>
<feature type="compositionally biased region" description="Low complexity" evidence="8">
    <location>
        <begin position="178"/>
        <end position="198"/>
    </location>
</feature>
<name>A0A2G8RRX2_9APHY</name>
<dbReference type="InterPro" id="IPR007863">
    <property type="entry name" value="Peptidase_M16_C"/>
</dbReference>
<dbReference type="Pfam" id="PF00675">
    <property type="entry name" value="Peptidase_M16"/>
    <property type="match status" value="1"/>
</dbReference>
<evidence type="ECO:0000313" key="14">
    <source>
        <dbReference type="Proteomes" id="UP000230002"/>
    </source>
</evidence>
<dbReference type="InterPro" id="IPR011765">
    <property type="entry name" value="Pept_M16_N"/>
</dbReference>
<feature type="domain" description="Coenzyme PQQ synthesis protein F-like C-terminal lobe" evidence="12">
    <location>
        <begin position="800"/>
        <end position="900"/>
    </location>
</feature>
<evidence type="ECO:0000259" key="9">
    <source>
        <dbReference type="Pfam" id="PF00675"/>
    </source>
</evidence>
<dbReference type="GO" id="GO:0046872">
    <property type="term" value="F:metal ion binding"/>
    <property type="evidence" value="ECO:0007669"/>
    <property type="project" value="UniProtKB-KW"/>
</dbReference>
<evidence type="ECO:0000259" key="12">
    <source>
        <dbReference type="Pfam" id="PF22456"/>
    </source>
</evidence>
<feature type="domain" description="Peptidase M16 N-terminal" evidence="9">
    <location>
        <begin position="3"/>
        <end position="135"/>
    </location>
</feature>
<dbReference type="STRING" id="1077348.A0A2G8RRX2"/>
<keyword evidence="5" id="KW-0862">Zinc</keyword>
<dbReference type="GO" id="GO:0051603">
    <property type="term" value="P:proteolysis involved in protein catabolic process"/>
    <property type="evidence" value="ECO:0007669"/>
    <property type="project" value="TreeGrafter"/>
</dbReference>
<dbReference type="InterPro" id="IPR001431">
    <property type="entry name" value="Pept_M16_Zn_BS"/>
</dbReference>
<evidence type="ECO:0000256" key="4">
    <source>
        <dbReference type="ARBA" id="ARBA00022801"/>
    </source>
</evidence>